<reference evidence="1" key="1">
    <citation type="journal article" date="2011" name="PLoS Biol.">
        <title>Gene gain and loss during evolution of obligate parasitism in the white rust pathogen of Arabidopsis thaliana.</title>
        <authorList>
            <person name="Kemen E."/>
            <person name="Gardiner A."/>
            <person name="Schultz-Larsen T."/>
            <person name="Kemen A.C."/>
            <person name="Balmuth A.L."/>
            <person name="Robert-Seilaniantz A."/>
            <person name="Bailey K."/>
            <person name="Holub E."/>
            <person name="Studholme D.J."/>
            <person name="Maclean D."/>
            <person name="Jones J.D."/>
        </authorList>
    </citation>
    <scope>NUCLEOTIDE SEQUENCE</scope>
</reference>
<name>F0X2N7_9STRA</name>
<protein>
    <submittedName>
        <fullName evidence="1">AlNc14C1345G12902 protein</fullName>
    </submittedName>
</protein>
<gene>
    <name evidence="1" type="primary">AlNc14C1345G12902</name>
    <name evidence="1" type="ORF">ALNC14_143010</name>
</gene>
<evidence type="ECO:0000313" key="1">
    <source>
        <dbReference type="EMBL" id="CCA28157.1"/>
    </source>
</evidence>
<reference evidence="1" key="2">
    <citation type="submission" date="2011-02" db="EMBL/GenBank/DDBJ databases">
        <authorList>
            <person name="MacLean D."/>
        </authorList>
    </citation>
    <scope>NUCLEOTIDE SEQUENCE</scope>
</reference>
<dbReference type="HOGENOM" id="CLU_2488077_0_0_1"/>
<dbReference type="EMBL" id="FR824976">
    <property type="protein sequence ID" value="CCA28157.1"/>
    <property type="molecule type" value="Genomic_DNA"/>
</dbReference>
<sequence length="87" mass="10257">MERSNKGAECLHYSWGEGEVHFEGEFEVWFDLGRYNPTYQLYSNQQSHWGLPYLHQYTKAHRLLENPSIDSAYLLFVGVRVVLKLCC</sequence>
<organism evidence="1">
    <name type="scientific">Albugo laibachii Nc14</name>
    <dbReference type="NCBI Taxonomy" id="890382"/>
    <lineage>
        <taxon>Eukaryota</taxon>
        <taxon>Sar</taxon>
        <taxon>Stramenopiles</taxon>
        <taxon>Oomycota</taxon>
        <taxon>Peronosporomycetes</taxon>
        <taxon>Albuginales</taxon>
        <taxon>Albuginaceae</taxon>
        <taxon>Albugo</taxon>
    </lineage>
</organism>
<accession>F0X2N7</accession>
<proteinExistence type="predicted"/>
<dbReference type="AlphaFoldDB" id="F0X2N7"/>